<dbReference type="GO" id="GO:0016197">
    <property type="term" value="P:endosomal transport"/>
    <property type="evidence" value="ECO:0007669"/>
    <property type="project" value="TreeGrafter"/>
</dbReference>
<protein>
    <submittedName>
        <fullName evidence="5">Protein CLEC16A homolog</fullName>
    </submittedName>
</protein>
<keyword evidence="1" id="KW-0072">Autophagy</keyword>
<dbReference type="EMBL" id="CAMXCT030004724">
    <property type="protein sequence ID" value="CAL4797450.1"/>
    <property type="molecule type" value="Genomic_DNA"/>
</dbReference>
<evidence type="ECO:0000313" key="3">
    <source>
        <dbReference type="EMBL" id="CAI4010138.1"/>
    </source>
</evidence>
<feature type="domain" description="FPL" evidence="2">
    <location>
        <begin position="1235"/>
        <end position="1371"/>
    </location>
</feature>
<dbReference type="EMBL" id="CAMXCT010004724">
    <property type="protein sequence ID" value="CAI4010138.1"/>
    <property type="molecule type" value="Genomic_DNA"/>
</dbReference>
<reference evidence="3" key="1">
    <citation type="submission" date="2022-10" db="EMBL/GenBank/DDBJ databases">
        <authorList>
            <person name="Chen Y."/>
            <person name="Dougan E. K."/>
            <person name="Chan C."/>
            <person name="Rhodes N."/>
            <person name="Thang M."/>
        </authorList>
    </citation>
    <scope>NUCLEOTIDE SEQUENCE</scope>
</reference>
<dbReference type="GO" id="GO:0005770">
    <property type="term" value="C:late endosome"/>
    <property type="evidence" value="ECO:0007669"/>
    <property type="project" value="TreeGrafter"/>
</dbReference>
<sequence length="1786" mass="197483">MNFVSCLKTVSMRIDVETLPFLMTDSDIPILRVAMAYTAHEEALLRTQARNAMLTLFSKMKMGEEQLLRTALEMAKSRLPTPLCTLLWQNWANMAQAAKNRNAPALQKWAFREEDLWDHLAELIKLDITDVTQMVCGVIVGSLVWKLGSLTPTDVRVNHWSAPFVNSDDFDSEPMMAVPPPGAWNLSPKSHTESTASLSADQSSLEECASFTACGLGTAMKVAETFAIDMASSEHCAAMALRTLATYAGTLRHAGIACALMPLVELILLPFIPSGSIRAMADLDAGCITEDLLALTEHFVAGAMEDSKFVARNHEDGTPPTHEEEEAMKKNRVEYWQGMLHGAHSMVPGRDTVPNPFRAAILAKMGFSRDGILPAQLPLRANCNTFSFQSLLDDKTAATLAIMELERAYPDLLEHTKLLAHSAPVDPVDPVIEEPTQLPASETVPGTFAEAFAWYRRYHSHGGKRRAMAFQINCVATEHLSLYAAMFEPMLETISGWLTYVAESVPSLQEPNEPLQSQETLTKEGMEGLLSSLKFPLSYGHQEFKEHWPHTPHEAKLVIQSLHDLARALFGAREDDAVVASFLEKRGLSLLVEALLAKSTPEIIRAQAWQSLCLILLNVEEDVFQRLIIGRELDVLWSREPDLRIEENRMNFVSCLKTVSMRIDVETLPFLMTDSDIPILRVAMAYTAHEEALLRTQARNAMLTLFSKMKMGEEQLLRTALEMAKSRLPTPLCTLLWQNWANMAQAAKSRNAPALQKWAFREEDLWDHLAELIKLDITDVTQMVCGVIVGSLVWKLGALTPRDVGVNHWSAPFVNSDDFDPEPMMAVPPPGAWNLSPKSHTESTASLSADQSSLEECASFTARGLGTAMKVAETFAIDMASSEHCAAMALRTLATYAGTLRHAGIACALMLILLPFIPSGSIRAMADLDAGCITEDLLALTEHFVAGAMEDSKFVARNHEDGTPPTHEEEEAMKKNRMEYWQGMLHGAHSMVPGRDTVPNPFRAAILAKMGFSRDGILPAQLPLRANCNTFSFQSLLDDKTAATLAIMELERAYHGSKLQRVLSQLEHQRLQRCAQGIRRAAHTKALAQSHGLIGCGRQWLQLRVIVSEDASCESQSRTNSAETQVLVCSLGSSRFQINCVATEHLSLYAAMFEPMLETISGWLTHVAESVLSLQEPNEPLQSQETLTKEGMEGLLSSLKFPLSYGHQEFKEHWPHTPHEANLVIQSLHDLARALFGAREDDAVVASFLEKRGLSLLVEALLAKSTPEIIRAQAWQSLCLILLNVEEDVFQRLIIGRELDVLWSGEPDLRIEENRMNFVSCLKTVSMRINVETLPFLMTDSDIPILRVAMAYTAHEEALLRTQARTAMLTLFSKMKMGEEQLLRTALEMAKSRLPTPLCTLMWQNWANMAQAAKNRNAPALQKWAFREEDLWDHLAELIKLDITDVTQMVCGVIVGSLVWKLGSLTPTDVGVNHWSAPFVNSDDFDSEPMMAVPPPGAWNLSPKSHTESTASLSADQSSLEECASFTACGLGTAMKVAETFAIDMASSEHCAAMALRTLATYAGTLRHAGIACALMPLVELILLPFIPSGSIRAMADLDAGCITEDLLALTEHFVAGAMEDSKFVARNHEDGTPPTHEEEEAMKKNRVEYWQGMLHGAHSMVPGRDTVPNPFRAAILAKMGFSRDGILPAQLPLRANCNTFSFQSLLDDKTAATLAIMELERAYPDLLEHTKLLAHSAPVDPVDPVIEEPTQLPASETVPGTFAEAFAWWETMAAASCHCKRRCFM</sequence>
<evidence type="ECO:0000256" key="1">
    <source>
        <dbReference type="ARBA" id="ARBA00023006"/>
    </source>
</evidence>
<name>A0A9P1GEI4_9DINO</name>
<accession>A0A9P1GEI4</accession>
<keyword evidence="6" id="KW-1185">Reference proteome</keyword>
<evidence type="ECO:0000259" key="2">
    <source>
        <dbReference type="Pfam" id="PF09758"/>
    </source>
</evidence>
<feature type="domain" description="FPL" evidence="2">
    <location>
        <begin position="569"/>
        <end position="705"/>
    </location>
</feature>
<dbReference type="GO" id="GO:1901096">
    <property type="term" value="P:regulation of autophagosome maturation"/>
    <property type="evidence" value="ECO:0007669"/>
    <property type="project" value="TreeGrafter"/>
</dbReference>
<comment type="caution">
    <text evidence="3">The sequence shown here is derived from an EMBL/GenBank/DDBJ whole genome shotgun (WGS) entry which is preliminary data.</text>
</comment>
<evidence type="ECO:0000313" key="6">
    <source>
        <dbReference type="Proteomes" id="UP001152797"/>
    </source>
</evidence>
<dbReference type="PANTHER" id="PTHR21481:SF0">
    <property type="entry name" value="PROTEIN CLEC16A"/>
    <property type="match status" value="1"/>
</dbReference>
<evidence type="ECO:0000313" key="5">
    <source>
        <dbReference type="EMBL" id="CAL4797450.1"/>
    </source>
</evidence>
<dbReference type="GO" id="GO:0005794">
    <property type="term" value="C:Golgi apparatus"/>
    <property type="evidence" value="ECO:0007669"/>
    <property type="project" value="TreeGrafter"/>
</dbReference>
<proteinExistence type="predicted"/>
<dbReference type="InterPro" id="IPR039272">
    <property type="entry name" value="CLEC16A/TT9"/>
</dbReference>
<dbReference type="Pfam" id="PF09758">
    <property type="entry name" value="FPL"/>
    <property type="match status" value="2"/>
</dbReference>
<dbReference type="GO" id="GO:0007034">
    <property type="term" value="P:vacuolar transport"/>
    <property type="evidence" value="ECO:0007669"/>
    <property type="project" value="TreeGrafter"/>
</dbReference>
<dbReference type="PANTHER" id="PTHR21481">
    <property type="entry name" value="PROTEIN CLEC16A"/>
    <property type="match status" value="1"/>
</dbReference>
<organism evidence="3">
    <name type="scientific">Cladocopium goreaui</name>
    <dbReference type="NCBI Taxonomy" id="2562237"/>
    <lineage>
        <taxon>Eukaryota</taxon>
        <taxon>Sar</taxon>
        <taxon>Alveolata</taxon>
        <taxon>Dinophyceae</taxon>
        <taxon>Suessiales</taxon>
        <taxon>Symbiodiniaceae</taxon>
        <taxon>Cladocopium</taxon>
    </lineage>
</organism>
<dbReference type="GO" id="GO:0006914">
    <property type="term" value="P:autophagy"/>
    <property type="evidence" value="ECO:0007669"/>
    <property type="project" value="UniProtKB-KW"/>
</dbReference>
<evidence type="ECO:0000313" key="4">
    <source>
        <dbReference type="EMBL" id="CAL1163513.1"/>
    </source>
</evidence>
<dbReference type="InterPro" id="IPR019155">
    <property type="entry name" value="CLEC16A/TT9_N"/>
</dbReference>
<dbReference type="Proteomes" id="UP001152797">
    <property type="component" value="Unassembled WGS sequence"/>
</dbReference>
<gene>
    <name evidence="3" type="ORF">C1SCF055_LOCUS35437</name>
</gene>
<dbReference type="EMBL" id="CAMXCT020004724">
    <property type="protein sequence ID" value="CAL1163513.1"/>
    <property type="molecule type" value="Genomic_DNA"/>
</dbReference>
<reference evidence="4" key="2">
    <citation type="submission" date="2024-04" db="EMBL/GenBank/DDBJ databases">
        <authorList>
            <person name="Chen Y."/>
            <person name="Shah S."/>
            <person name="Dougan E. K."/>
            <person name="Thang M."/>
            <person name="Chan C."/>
        </authorList>
    </citation>
    <scope>NUCLEOTIDE SEQUENCE [LARGE SCALE GENOMIC DNA]</scope>
</reference>